<dbReference type="GO" id="GO:0008137">
    <property type="term" value="F:NADH dehydrogenase (ubiquinone) activity"/>
    <property type="evidence" value="ECO:0007669"/>
    <property type="project" value="InterPro"/>
</dbReference>
<keyword evidence="3 7" id="KW-1003">Cell membrane</keyword>
<dbReference type="Pfam" id="PF00361">
    <property type="entry name" value="Proton_antipo_M"/>
    <property type="match status" value="1"/>
</dbReference>
<dbReference type="GO" id="GO:0003954">
    <property type="term" value="F:NADH dehydrogenase activity"/>
    <property type="evidence" value="ECO:0007669"/>
    <property type="project" value="TreeGrafter"/>
</dbReference>
<dbReference type="HAMAP" id="MF_00862">
    <property type="entry name" value="DabB"/>
    <property type="match status" value="1"/>
</dbReference>
<organism evidence="11 13">
    <name type="scientific">Acidithiobacillus thiooxidans</name>
    <name type="common">Thiobacillus thiooxidans</name>
    <dbReference type="NCBI Taxonomy" id="930"/>
    <lineage>
        <taxon>Bacteria</taxon>
        <taxon>Pseudomonadati</taxon>
        <taxon>Pseudomonadota</taxon>
        <taxon>Acidithiobacillia</taxon>
        <taxon>Acidithiobacillales</taxon>
        <taxon>Acidithiobacillaceae</taxon>
        <taxon>Acidithiobacillus</taxon>
    </lineage>
</organism>
<keyword evidence="6 7" id="KW-0472">Membrane</keyword>
<dbReference type="RefSeq" id="WP_010639009.1">
    <property type="nucleotide sequence ID" value="NZ_JABBDT010000035.1"/>
</dbReference>
<feature type="domain" description="NADH-Ubiquinone oxidoreductase (complex I) chain 5 N-terminal" evidence="10">
    <location>
        <begin position="80"/>
        <end position="126"/>
    </location>
</feature>
<feature type="transmembrane region" description="Helical" evidence="7">
    <location>
        <begin position="219"/>
        <end position="236"/>
    </location>
</feature>
<dbReference type="AlphaFoldDB" id="A0A1C2IPT6"/>
<dbReference type="InterPro" id="IPR003945">
    <property type="entry name" value="NU5C-like"/>
</dbReference>
<comment type="subcellular location">
    <subcellularLocation>
        <location evidence="7">Cell membrane</location>
        <topology evidence="7">Multi-pass membrane protein</topology>
    </subcellularLocation>
    <subcellularLocation>
        <location evidence="1">Endomembrane system</location>
        <topology evidence="1">Multi-pass membrane protein</topology>
    </subcellularLocation>
    <subcellularLocation>
        <location evidence="8">Membrane</location>
        <topology evidence="8">Multi-pass membrane protein</topology>
    </subcellularLocation>
</comment>
<protein>
    <recommendedName>
        <fullName evidence="7">Probable inorganic carbon transporter subunit DabB</fullName>
    </recommendedName>
</protein>
<dbReference type="eggNOG" id="COG1009">
    <property type="taxonomic scope" value="Bacteria"/>
</dbReference>
<evidence type="ECO:0000256" key="2">
    <source>
        <dbReference type="ARBA" id="ARBA00022448"/>
    </source>
</evidence>
<dbReference type="EMBL" id="LWRY01000003">
    <property type="protein sequence ID" value="OCX76341.1"/>
    <property type="molecule type" value="Genomic_DNA"/>
</dbReference>
<dbReference type="GO" id="GO:0015990">
    <property type="term" value="P:electron transport coupled proton transport"/>
    <property type="evidence" value="ECO:0007669"/>
    <property type="project" value="TreeGrafter"/>
</dbReference>
<feature type="transmembrane region" description="Helical" evidence="7">
    <location>
        <begin position="379"/>
        <end position="398"/>
    </location>
</feature>
<feature type="transmembrane region" description="Helical" evidence="7">
    <location>
        <begin position="471"/>
        <end position="491"/>
    </location>
</feature>
<feature type="transmembrane region" description="Helical" evidence="7">
    <location>
        <begin position="188"/>
        <end position="213"/>
    </location>
</feature>
<proteinExistence type="inferred from homology"/>
<evidence type="ECO:0000256" key="4">
    <source>
        <dbReference type="ARBA" id="ARBA00022692"/>
    </source>
</evidence>
<evidence type="ECO:0000256" key="3">
    <source>
        <dbReference type="ARBA" id="ARBA00022475"/>
    </source>
</evidence>
<evidence type="ECO:0000256" key="8">
    <source>
        <dbReference type="RuleBase" id="RU000320"/>
    </source>
</evidence>
<feature type="transmembrane region" description="Helical" evidence="7">
    <location>
        <begin position="435"/>
        <end position="459"/>
    </location>
</feature>
<gene>
    <name evidence="7" type="primary">dabB</name>
    <name evidence="12" type="ORF">A6M23_00450</name>
    <name evidence="11" type="ORF">A6P07_03920</name>
</gene>
<feature type="transmembrane region" description="Helical" evidence="7">
    <location>
        <begin position="86"/>
        <end position="113"/>
    </location>
</feature>
<dbReference type="InterPro" id="IPR046396">
    <property type="entry name" value="Transporter_DabB"/>
</dbReference>
<dbReference type="STRING" id="930.GCA_002079865_00458"/>
<dbReference type="InterPro" id="IPR001750">
    <property type="entry name" value="ND/Mrp_TM"/>
</dbReference>
<feature type="transmembrane region" description="Helical" evidence="7">
    <location>
        <begin position="286"/>
        <end position="305"/>
    </location>
</feature>
<evidence type="ECO:0000259" key="9">
    <source>
        <dbReference type="Pfam" id="PF00361"/>
    </source>
</evidence>
<evidence type="ECO:0000313" key="12">
    <source>
        <dbReference type="EMBL" id="OCX76341.1"/>
    </source>
</evidence>
<dbReference type="Proteomes" id="UP000095008">
    <property type="component" value="Unassembled WGS sequence"/>
</dbReference>
<evidence type="ECO:0000313" key="11">
    <source>
        <dbReference type="EMBL" id="OCX75841.1"/>
    </source>
</evidence>
<keyword evidence="5 7" id="KW-1133">Transmembrane helix</keyword>
<dbReference type="PANTHER" id="PTHR42829">
    <property type="entry name" value="NADH-UBIQUINONE OXIDOREDUCTASE CHAIN 5"/>
    <property type="match status" value="1"/>
</dbReference>
<dbReference type="PANTHER" id="PTHR42829:SF1">
    <property type="entry name" value="INORGANIC CARBON TRANSPORTER SUBUNIT DABB-RELATED"/>
    <property type="match status" value="1"/>
</dbReference>
<name>A0A1C2IPT6_ACITH</name>
<comment type="caution">
    <text evidence="11">The sequence shown here is derived from an EMBL/GenBank/DDBJ whole genome shotgun (WGS) entry which is preliminary data.</text>
</comment>
<evidence type="ECO:0000259" key="10">
    <source>
        <dbReference type="Pfam" id="PF00662"/>
    </source>
</evidence>
<keyword evidence="14" id="KW-1185">Reference proteome</keyword>
<dbReference type="GO" id="GO:0012505">
    <property type="term" value="C:endomembrane system"/>
    <property type="evidence" value="ECO:0007669"/>
    <property type="project" value="UniProtKB-SubCell"/>
</dbReference>
<dbReference type="Pfam" id="PF00662">
    <property type="entry name" value="Proton_antipo_N"/>
    <property type="match status" value="1"/>
</dbReference>
<comment type="subunit">
    <text evidence="7">Forms a complex with DabA.</text>
</comment>
<reference evidence="11 13" key="1">
    <citation type="journal article" date="2016" name="Int. J. Mol. Sci.">
        <title>Comparative genomics of the extreme acidophile Acidithiobacillus thiooxidans reveals intraspecific divergence and niche adaptation.</title>
        <authorList>
            <person name="Zhang X."/>
            <person name="Feng X."/>
            <person name="Tao J."/>
            <person name="Ma L."/>
            <person name="Xiao Y."/>
            <person name="Liang Y."/>
            <person name="Liu X."/>
            <person name="Yin H."/>
        </authorList>
    </citation>
    <scope>NUCLEOTIDE SEQUENCE [LARGE SCALE GENOMIC DNA]</scope>
    <source>
        <strain evidence="11 13">A02</strain>
        <strain evidence="12">DXS-W</strain>
    </source>
</reference>
<comment type="function">
    <text evidence="7">Part of an energy-coupled inorganic carbon pump.</text>
</comment>
<evidence type="ECO:0000313" key="13">
    <source>
        <dbReference type="Proteomes" id="UP000094893"/>
    </source>
</evidence>
<dbReference type="GeneID" id="60696302"/>
<feature type="domain" description="NADH:quinone oxidoreductase/Mrp antiporter transmembrane" evidence="9">
    <location>
        <begin position="143"/>
        <end position="362"/>
    </location>
</feature>
<feature type="transmembrane region" description="Helical" evidence="7">
    <location>
        <begin position="6"/>
        <end position="25"/>
    </location>
</feature>
<keyword evidence="2 7" id="KW-0813">Transport</keyword>
<dbReference type="InterPro" id="IPR001516">
    <property type="entry name" value="Proton_antipo_N"/>
</dbReference>
<dbReference type="GO" id="GO:0005886">
    <property type="term" value="C:plasma membrane"/>
    <property type="evidence" value="ECO:0007669"/>
    <property type="project" value="UniProtKB-SubCell"/>
</dbReference>
<evidence type="ECO:0000256" key="6">
    <source>
        <dbReference type="ARBA" id="ARBA00023136"/>
    </source>
</evidence>
<evidence type="ECO:0000313" key="14">
    <source>
        <dbReference type="Proteomes" id="UP000095008"/>
    </source>
</evidence>
<dbReference type="Proteomes" id="UP000094893">
    <property type="component" value="Unassembled WGS sequence"/>
</dbReference>
<dbReference type="PRINTS" id="PR01434">
    <property type="entry name" value="NADHDHGNASE5"/>
</dbReference>
<dbReference type="GO" id="GO:0042773">
    <property type="term" value="P:ATP synthesis coupled electron transport"/>
    <property type="evidence" value="ECO:0007669"/>
    <property type="project" value="InterPro"/>
</dbReference>
<feature type="transmembrane region" description="Helical" evidence="7">
    <location>
        <begin position="257"/>
        <end position="274"/>
    </location>
</feature>
<evidence type="ECO:0000256" key="7">
    <source>
        <dbReference type="HAMAP-Rule" id="MF_00862"/>
    </source>
</evidence>
<evidence type="ECO:0000256" key="1">
    <source>
        <dbReference type="ARBA" id="ARBA00004127"/>
    </source>
</evidence>
<feature type="transmembrane region" description="Helical" evidence="7">
    <location>
        <begin position="46"/>
        <end position="66"/>
    </location>
</feature>
<keyword evidence="4 7" id="KW-0812">Transmembrane</keyword>
<feature type="transmembrane region" description="Helical" evidence="7">
    <location>
        <begin position="404"/>
        <end position="423"/>
    </location>
</feature>
<feature type="transmembrane region" description="Helical" evidence="7">
    <location>
        <begin position="125"/>
        <end position="141"/>
    </location>
</feature>
<dbReference type="OrthoDB" id="9811798at2"/>
<evidence type="ECO:0000256" key="5">
    <source>
        <dbReference type="ARBA" id="ARBA00022989"/>
    </source>
</evidence>
<comment type="similarity">
    <text evidence="7">Belongs to the inorganic carbon transporter (TC 9.A.2) DabB family.</text>
</comment>
<sequence>MFSIGSIPWLTGALLAALPAGLIVAAIPNARTTRQSALSYRYRVRWAAISALAIAIAADIGFFWGARSDLIITEIPLAVLHFDFPLSIAVNGLTLLLATLVSFVIVMIAQYSVGYLDGDPHQARFFRLLALTGGFFLIAVVSGNIGLFTLGIIIMGFSLNKLLKFYADRPKAIMAAHKKSLFTRAADMALVAATLLIGQQVGSLEFASIRYFVEHSESIPWALQLAAWLIVMAVILKSAHFPFQGWLIQVMEAPTPVSALMHAGVVYSGAIIALRTSSLLIRVPDALILLGFMGLASVIIASLVMTTQTSIKSMLAWSTTAQLGFMSLELGLGLFPLALLHLTGHSLYKAHAFLSSGSVTDQLRQVPTGGKKIPGMGSWLLATVLGALIAGGGAWLFGENPLQNPTWFALVMIVAIAISQIMIRGFLFSTMPDRVTSLIVAISMGFTYLVLHTLFVWGFTSNLTRSLPVVSVSYLALVALTAIGFLILSWLQGPGRRLLPQNLQMILFTHLYNGLYTDYWVEQISHRFWSERVSVQLPRKNLAVESLQTIAQNQNIPEKSGGI</sequence>
<dbReference type="EMBL" id="LWSA01000032">
    <property type="protein sequence ID" value="OCX75841.1"/>
    <property type="molecule type" value="Genomic_DNA"/>
</dbReference>
<accession>A0A1C2IPT6</accession>